<feature type="active site" description="Proton acceptor" evidence="3">
    <location>
        <position position="241"/>
    </location>
</feature>
<comment type="similarity">
    <text evidence="1">Belongs to the GDA1/CD39 NTPase family.</text>
</comment>
<comment type="caution">
    <text evidence="6">The sequence shown here is derived from an EMBL/GenBank/DDBJ whole genome shotgun (WGS) entry which is preliminary data.</text>
</comment>
<keyword evidence="4" id="KW-0067">ATP-binding</keyword>
<dbReference type="PANTHER" id="PTHR11782:SF127">
    <property type="entry name" value="NTPASE, ISOFORM F"/>
    <property type="match status" value="1"/>
</dbReference>
<dbReference type="Proteomes" id="UP000699462">
    <property type="component" value="Unassembled WGS sequence"/>
</dbReference>
<evidence type="ECO:0000256" key="1">
    <source>
        <dbReference type="ARBA" id="ARBA00009283"/>
    </source>
</evidence>
<evidence type="ECO:0008006" key="8">
    <source>
        <dbReference type="Google" id="ProtNLM"/>
    </source>
</evidence>
<feature type="binding site" evidence="4">
    <location>
        <begin position="281"/>
        <end position="285"/>
    </location>
    <ligand>
        <name>ATP</name>
        <dbReference type="ChEBI" id="CHEBI:30616"/>
    </ligand>
</feature>
<dbReference type="Gene3D" id="3.30.420.40">
    <property type="match status" value="1"/>
</dbReference>
<sequence length="554" mass="61273">MRLVAQSEKMKVTVQLTEPADPVTPPMSPMLKHVLSSRVLYALSIPPPKRSGIWKLQTWIIASLLLVSTVLFWLSYRAHDTLRETFLANSQNHANGPTVFRPDELSLSKQPDRIYGVVFDAGSTGSRVHVFELTRQNLKDEDSPLTLTDELFEQVHPGLSSYADNPEQAAESLQPLIKAALKRVPSGHCSNTSVVLRATAGLRLLSAHKADNILAAVRQKLSQSCLLQSTNAVSILDGNLEGLYLWISLNVMTGRMPRPNSAASESRHALDHTVGTLDLGGGSTQITFAPRNPDTLVNAPEGYATAIDSGQTVRKTELKPGKHVYSQSYLGLGLMSARYSMLHTITKRLPAKTILGNDLFTSCFPPNIAINWSHGGRDWRIRYLPMNQSKHTLLEFELTDASTSLQLEPSSQILTTCYAHALQVLRDPVDGDSTATVYPPSGFVVHRPDEIINHEFYAFSYIFDLAQSVGIVKSQSGEQVTIAQFRDATNRVCNDLDPNEPFQCMDLAFITALLHDGYGFPWEKKITLQKKVKSFEISWGLGALFAELSSHRSH</sequence>
<keyword evidence="5" id="KW-0472">Membrane</keyword>
<dbReference type="PANTHER" id="PTHR11782">
    <property type="entry name" value="ADENOSINE/GUANOSINE DIPHOSPHATASE"/>
    <property type="match status" value="1"/>
</dbReference>
<gene>
    <name evidence="6" type="ORF">P879_07772</name>
</gene>
<dbReference type="OrthoDB" id="6372431at2759"/>
<dbReference type="Pfam" id="PF01150">
    <property type="entry name" value="GDA1_CD39"/>
    <property type="match status" value="1"/>
</dbReference>
<evidence type="ECO:0000313" key="7">
    <source>
        <dbReference type="Proteomes" id="UP000699462"/>
    </source>
</evidence>
<reference evidence="6 7" key="1">
    <citation type="submission" date="2019-07" db="EMBL/GenBank/DDBJ databases">
        <title>Annotation for the trematode Paragonimus westermani.</title>
        <authorList>
            <person name="Choi Y.-J."/>
        </authorList>
    </citation>
    <scope>NUCLEOTIDE SEQUENCE [LARGE SCALE GENOMIC DNA]</scope>
    <source>
        <strain evidence="6">180907_Pwestermani</strain>
    </source>
</reference>
<accession>A0A8T0DFH7</accession>
<dbReference type="AlphaFoldDB" id="A0A8T0DFH7"/>
<dbReference type="CDD" id="cd24046">
    <property type="entry name" value="ASKHA_NBD_NTPDase5-like"/>
    <property type="match status" value="1"/>
</dbReference>
<feature type="transmembrane region" description="Helical" evidence="5">
    <location>
        <begin position="58"/>
        <end position="76"/>
    </location>
</feature>
<keyword evidence="5" id="KW-0812">Transmembrane</keyword>
<evidence type="ECO:0000256" key="4">
    <source>
        <dbReference type="PIRSR" id="PIRSR600407-2"/>
    </source>
</evidence>
<organism evidence="6 7">
    <name type="scientific">Paragonimus westermani</name>
    <dbReference type="NCBI Taxonomy" id="34504"/>
    <lineage>
        <taxon>Eukaryota</taxon>
        <taxon>Metazoa</taxon>
        <taxon>Spiralia</taxon>
        <taxon>Lophotrochozoa</taxon>
        <taxon>Platyhelminthes</taxon>
        <taxon>Trematoda</taxon>
        <taxon>Digenea</taxon>
        <taxon>Plagiorchiida</taxon>
        <taxon>Troglotremata</taxon>
        <taxon>Troglotrematidae</taxon>
        <taxon>Paragonimus</taxon>
    </lineage>
</organism>
<evidence type="ECO:0000256" key="5">
    <source>
        <dbReference type="SAM" id="Phobius"/>
    </source>
</evidence>
<protein>
    <recommendedName>
        <fullName evidence="8">Ectonucleoside triphosphate diphosphohydrolase 5/6</fullName>
    </recommendedName>
</protein>
<evidence type="ECO:0000313" key="6">
    <source>
        <dbReference type="EMBL" id="KAF8565668.1"/>
    </source>
</evidence>
<dbReference type="Gene3D" id="3.30.420.150">
    <property type="entry name" value="Exopolyphosphatase. Domain 2"/>
    <property type="match status" value="1"/>
</dbReference>
<name>A0A8T0DFH7_9TREM</name>
<dbReference type="GO" id="GO:0005524">
    <property type="term" value="F:ATP binding"/>
    <property type="evidence" value="ECO:0007669"/>
    <property type="project" value="UniProtKB-KW"/>
</dbReference>
<proteinExistence type="inferred from homology"/>
<evidence type="ECO:0000256" key="3">
    <source>
        <dbReference type="PIRSR" id="PIRSR600407-1"/>
    </source>
</evidence>
<dbReference type="GO" id="GO:0016787">
    <property type="term" value="F:hydrolase activity"/>
    <property type="evidence" value="ECO:0007669"/>
    <property type="project" value="UniProtKB-KW"/>
</dbReference>
<keyword evidence="5" id="KW-1133">Transmembrane helix</keyword>
<evidence type="ECO:0000256" key="2">
    <source>
        <dbReference type="ARBA" id="ARBA00022801"/>
    </source>
</evidence>
<keyword evidence="2" id="KW-0378">Hydrolase</keyword>
<keyword evidence="7" id="KW-1185">Reference proteome</keyword>
<keyword evidence="4" id="KW-0547">Nucleotide-binding</keyword>
<dbReference type="EMBL" id="JTDF01006338">
    <property type="protein sequence ID" value="KAF8565668.1"/>
    <property type="molecule type" value="Genomic_DNA"/>
</dbReference>
<dbReference type="InterPro" id="IPR000407">
    <property type="entry name" value="GDA1_CD39_NTPase"/>
</dbReference>